<evidence type="ECO:0000313" key="12">
    <source>
        <dbReference type="Proteomes" id="UP000029448"/>
    </source>
</evidence>
<comment type="caution">
    <text evidence="11">The sequence shown here is derived from an EMBL/GenBank/DDBJ whole genome shotgun (WGS) entry which is preliminary data.</text>
</comment>
<feature type="compositionally biased region" description="Low complexity" evidence="10">
    <location>
        <begin position="113"/>
        <end position="127"/>
    </location>
</feature>
<dbReference type="RefSeq" id="WP_081938998.1">
    <property type="nucleotide sequence ID" value="NZ_JACAOJ010000016.1"/>
</dbReference>
<evidence type="ECO:0000256" key="5">
    <source>
        <dbReference type="ARBA" id="ARBA00022927"/>
    </source>
</evidence>
<organism evidence="11 12">
    <name type="scientific">Acetobacter tropicalis</name>
    <dbReference type="NCBI Taxonomy" id="104102"/>
    <lineage>
        <taxon>Bacteria</taxon>
        <taxon>Pseudomonadati</taxon>
        <taxon>Pseudomonadota</taxon>
        <taxon>Alphaproteobacteria</taxon>
        <taxon>Acetobacterales</taxon>
        <taxon>Acetobacteraceae</taxon>
        <taxon>Acetobacter</taxon>
    </lineage>
</organism>
<evidence type="ECO:0000256" key="6">
    <source>
        <dbReference type="ARBA" id="ARBA00022989"/>
    </source>
</evidence>
<feature type="region of interest" description="Disordered" evidence="10">
    <location>
        <begin position="199"/>
        <end position="272"/>
    </location>
</feature>
<dbReference type="PATRIC" id="fig|104102.7.peg.1195"/>
<dbReference type="PANTHER" id="PTHR33162:SF1">
    <property type="entry name" value="SEC-INDEPENDENT PROTEIN TRANSLOCASE PROTEIN TATA, CHLOROPLASTIC"/>
    <property type="match status" value="1"/>
</dbReference>
<keyword evidence="8 9" id="KW-0472">Membrane</keyword>
<dbReference type="InterPro" id="IPR003369">
    <property type="entry name" value="TatA/B/E"/>
</dbReference>
<dbReference type="Gene3D" id="1.20.5.3310">
    <property type="match status" value="1"/>
</dbReference>
<feature type="compositionally biased region" description="Low complexity" evidence="10">
    <location>
        <begin position="244"/>
        <end position="260"/>
    </location>
</feature>
<dbReference type="InterPro" id="IPR018448">
    <property type="entry name" value="TatB"/>
</dbReference>
<keyword evidence="3 9" id="KW-1003">Cell membrane</keyword>
<reference evidence="11 12" key="1">
    <citation type="submission" date="2014-06" db="EMBL/GenBank/DDBJ databases">
        <title>Functional and comparative genomic analyses of the Drosophila gut microbiota identify candidate symbiosis factors.</title>
        <authorList>
            <person name="Newell P.D."/>
            <person name="Chaston J.M."/>
            <person name="Douglas A.E."/>
        </authorList>
    </citation>
    <scope>NUCLEOTIDE SEQUENCE [LARGE SCALE GENOMIC DNA]</scope>
    <source>
        <strain evidence="11 12">DmCS_006</strain>
    </source>
</reference>
<dbReference type="AlphaFoldDB" id="A0A094ZQ60"/>
<keyword evidence="2 9" id="KW-0813">Transport</keyword>
<comment type="similarity">
    <text evidence="9">Belongs to the TatB family.</text>
</comment>
<evidence type="ECO:0000256" key="8">
    <source>
        <dbReference type="ARBA" id="ARBA00023136"/>
    </source>
</evidence>
<dbReference type="GO" id="GO:0033281">
    <property type="term" value="C:TAT protein transport complex"/>
    <property type="evidence" value="ECO:0007669"/>
    <property type="project" value="UniProtKB-UniRule"/>
</dbReference>
<evidence type="ECO:0000256" key="10">
    <source>
        <dbReference type="SAM" id="MobiDB-lite"/>
    </source>
</evidence>
<dbReference type="Pfam" id="PF02416">
    <property type="entry name" value="TatA_B_E"/>
    <property type="match status" value="1"/>
</dbReference>
<accession>A0A094ZQ60</accession>
<dbReference type="Proteomes" id="UP000029448">
    <property type="component" value="Unassembled WGS sequence"/>
</dbReference>
<dbReference type="EMBL" id="JOKM01000040">
    <property type="protein sequence ID" value="KGB24366.1"/>
    <property type="molecule type" value="Genomic_DNA"/>
</dbReference>
<keyword evidence="5 9" id="KW-0653">Protein transport</keyword>
<dbReference type="PANTHER" id="PTHR33162">
    <property type="entry name" value="SEC-INDEPENDENT PROTEIN TRANSLOCASE PROTEIN TATA, CHLOROPLASTIC"/>
    <property type="match status" value="1"/>
</dbReference>
<proteinExistence type="inferred from homology"/>
<evidence type="ECO:0000313" key="11">
    <source>
        <dbReference type="EMBL" id="KGB24366.1"/>
    </source>
</evidence>
<keyword evidence="12" id="KW-1185">Reference proteome</keyword>
<keyword evidence="7 9" id="KW-0811">Translocation</keyword>
<dbReference type="NCBIfam" id="TIGR01410">
    <property type="entry name" value="tatB"/>
    <property type="match status" value="1"/>
</dbReference>
<sequence length="272" mass="28309">MFDFAWSEIALIGAVALVVIGPKDLPVAIRGLAKAVKKARNLAGEFQSHVDEMVREADLGEVREHMRDLRNLNVRGRIMKAIDSDGSLKRTFESSPLDGPVMRAPAGPRALDAAPAHTPGAPAGSSAMLEERSVGLPSLPPVPGGQSTLYDYDSPSVLEELEDAPPELPPGIVRRIVRERERLFPPAILPPVRVLHGGRSVAPGPGGPAAGSHTGSDAAVAQAASGSAPPVTSTEVEEKPAYMPPEAHAAMHATPTAHGADASPSAQPDSQS</sequence>
<gene>
    <name evidence="9" type="primary">tatB</name>
    <name evidence="11" type="ORF">AtDm6_1206</name>
</gene>
<dbReference type="HAMAP" id="MF_00237">
    <property type="entry name" value="TatB"/>
    <property type="match status" value="1"/>
</dbReference>
<name>A0A094ZQ60_9PROT</name>
<dbReference type="GO" id="GO:0008320">
    <property type="term" value="F:protein transmembrane transporter activity"/>
    <property type="evidence" value="ECO:0007669"/>
    <property type="project" value="UniProtKB-UniRule"/>
</dbReference>
<evidence type="ECO:0000256" key="7">
    <source>
        <dbReference type="ARBA" id="ARBA00023010"/>
    </source>
</evidence>
<feature type="compositionally biased region" description="Low complexity" evidence="10">
    <location>
        <begin position="210"/>
        <end position="228"/>
    </location>
</feature>
<evidence type="ECO:0000256" key="9">
    <source>
        <dbReference type="HAMAP-Rule" id="MF_00237"/>
    </source>
</evidence>
<dbReference type="PRINTS" id="PR01506">
    <property type="entry name" value="TATBPROTEIN"/>
</dbReference>
<protein>
    <recommendedName>
        <fullName evidence="9">Sec-independent protein translocase protein TatB</fullName>
    </recommendedName>
</protein>
<keyword evidence="6 9" id="KW-1133">Transmembrane helix</keyword>
<comment type="subunit">
    <text evidence="9">The Tat system comprises two distinct complexes: a TatABC complex, containing multiple copies of TatA, TatB and TatC subunits, and a separate TatA complex, containing only TatA subunits. Substrates initially bind to the TatABC complex, which probably triggers association of the separate TatA complex to form the active translocon.</text>
</comment>
<dbReference type="GO" id="GO:0043953">
    <property type="term" value="P:protein transport by the Tat complex"/>
    <property type="evidence" value="ECO:0007669"/>
    <property type="project" value="UniProtKB-UniRule"/>
</dbReference>
<comment type="function">
    <text evidence="9">Part of the twin-arginine translocation (Tat) system that transports large folded proteins containing a characteristic twin-arginine motif in their signal peptide across membranes. Together with TatC, TatB is part of a receptor directly interacting with Tat signal peptides. TatB may form an oligomeric binding site that transiently accommodates folded Tat precursor proteins before their translocation.</text>
</comment>
<evidence type="ECO:0000256" key="4">
    <source>
        <dbReference type="ARBA" id="ARBA00022692"/>
    </source>
</evidence>
<comment type="subcellular location">
    <subcellularLocation>
        <location evidence="9">Cell membrane</location>
        <topology evidence="9">Single-pass membrane protein</topology>
    </subcellularLocation>
    <subcellularLocation>
        <location evidence="1">Membrane</location>
        <topology evidence="1">Single-pass membrane protein</topology>
    </subcellularLocation>
</comment>
<feature type="region of interest" description="Disordered" evidence="10">
    <location>
        <begin position="89"/>
        <end position="127"/>
    </location>
</feature>
<keyword evidence="4 9" id="KW-0812">Transmembrane</keyword>
<evidence type="ECO:0000256" key="1">
    <source>
        <dbReference type="ARBA" id="ARBA00004167"/>
    </source>
</evidence>
<evidence type="ECO:0000256" key="3">
    <source>
        <dbReference type="ARBA" id="ARBA00022475"/>
    </source>
</evidence>
<evidence type="ECO:0000256" key="2">
    <source>
        <dbReference type="ARBA" id="ARBA00022448"/>
    </source>
</evidence>
<dbReference type="GeneID" id="89477797"/>
<dbReference type="STRING" id="104102.AtDm6_1206"/>